<keyword evidence="8" id="KW-0010">Activator</keyword>
<evidence type="ECO:0000259" key="14">
    <source>
        <dbReference type="SMART" id="SM00861"/>
    </source>
</evidence>
<dbReference type="NCBIfam" id="TIGR00239">
    <property type="entry name" value="2oxo_dh_E1"/>
    <property type="match status" value="1"/>
</dbReference>
<keyword evidence="5" id="KW-0560">Oxidoreductase</keyword>
<feature type="region of interest" description="Disordered" evidence="13">
    <location>
        <begin position="244"/>
        <end position="276"/>
    </location>
</feature>
<evidence type="ECO:0000256" key="2">
    <source>
        <dbReference type="ARBA" id="ARBA00004123"/>
    </source>
</evidence>
<evidence type="ECO:0000256" key="12">
    <source>
        <dbReference type="SAM" id="Coils"/>
    </source>
</evidence>
<evidence type="ECO:0000256" key="10">
    <source>
        <dbReference type="ARBA" id="ARBA00023242"/>
    </source>
</evidence>
<dbReference type="Gene3D" id="2.40.290.30">
    <property type="entry name" value="Mediator complex subunit 25, ACID domain"/>
    <property type="match status" value="1"/>
</dbReference>
<evidence type="ECO:0000256" key="4">
    <source>
        <dbReference type="ARBA" id="ARBA00022946"/>
    </source>
</evidence>
<sequence length="1845" mass="206480">MVAGPTEHGIQADVIFVIEETAVNGAYLNDLKTNYLIPTLEYFSQGGIEDREYVAENSTTLYGIVLYHAADCLPASCTETLGPYVNPHKLLLVLDKLEMVGGKGESHANIGEGLATALQCFEDLLLRREPSSATQKHCILICNSPPYQTVIQESYKFAGHTVEQVAALFQERNINLSVLSPRKIPALFKLFEKAGGDLQSSQTKNYAKDPRHLVLLRNYNLKERPVSPSIGGTVHTAVPNTAQIPLSPLQSNDSPNPNQVQQSIAPTPQSQATTFRNQTPQNISSVHQTVTQNMAAPMSATRPPYNPQISAPPNYHPGAVGARATHSRWMRPFIPPSASAPTNAQSSALIAQLTQPPSSLGLNVSPYGQRMDVVNSNIMAANAQQQQQQINQQQQQQLRLTMQLQQQQQQQQQASLSISNQPAHSQATPQLTASCVSPSVPTQVPPTVTASQAPVPVCSVTPLATHPQAQTNGGGGNISNQQITTARERHTIWQGVVEWIEKTKNPADAQKQTRHVPCQVSANSKDGDPELKADTWPQKLIMQLMPKQLIGNIGGSYLKNSKSVLFHPTPCEALESLTNMMTSGFAGCVHFTSVPPSSACEIKVLILLYTAEKRTYLGFIPNDQTAFVDRLRKVIQQQKTSQGPMRQGQAGTAAGNALPGTIPNTGISQGGILMSQTNTMTMGGGQITQNVVSANTPQQTLQTPTAQQNQLTLQSGGITASQVSGNTGGIIGQQRPPFDDLEIARHQNLLKIQQLRQTLEAAQQQEAQYKSQLEVNIQQNLEVAQQQEMQYKQQLEAQQAQRGIAPAAMANQASNAQRMMRPVSTNSLGLRHLLQQQQPQYRQQILGIQQQMVSPRGQMTTRPMAPNNTQNQQFDDVSNYDFLVMALRTYVSLTLYLKVRITQYNRNILQIKRIRYEHNDVIQLYHSENGVYGYRPKEQQKYFEVSKEDLEIRSKNSNFYRLVMAYRQFAHKQANIDPISLSKQLMLPELQPEQFGLNLTDKVSFKGILKIKQEEGTISEAIKFLNTIYCSYIGVEFNHLESEEEREWFANTTEECLIESLDNKTRIAIVTEMLKSQTFDNFLATKFVSLKRYSGEGAESMMAFFHEFFKLSLNTDLTDIVICMPHRGRLNFLTGMLDFPPEKLFRKLKGSSEFPDDAKTVGDVASHLVSSTNLKIDDKSLHVTMLRNPSHLEAVNPVSMGKTRGIMQIVKDGAYSNDCTTWWSDKVLNLQIHGDAAYIGQGIDQECLALSNVPHFEIGGTIHLIINNQLGFTTPPSRGRSSRYCTDLAKMIAAPVIHVNGDEPEVNIIHLNICVIPIILKRIIFLQMVVRATRIAFKYQRKFKKDIFIDINCFRRWGHNELDDPTLTNPKIYKIIQNRPSVPDRYVEKLIKSNILTKAKTENIVKEHNKWLSEALKQVENYVPEVTYFSGRWTGMKQAEDSITQWDTGIDIDLLRFIGERSVHVETNFNIHHQLLKNHVQARLKKLISGEQLDWATAEALAIGSLLYQGYNVRISGQDIGRGTFSHRHAMFVDQNTENIYIPLNSMADEQTGKLELANSILSEEAVLGYEYGISITVPTTLTIWEAQFGDFFNGAQIIIDTFITSGEAKWMVSSGLTMLLPHGYDGAGSEHSSCRIERFLQLTNSKEDKVDGEHVNIQVVNPTTPAQYFHLLRRQMIRNFRKPLIVISPKILLRHANATSSLTDMKPGTSFKPVIGNSDKDISKINKVILTSGKHYYALEDYKKTIGENNVAIIRLECLCPFPTQELLEEIQKYNHAKLFIWSQEEPRNMGAWNFVKPRFENLCGQQLKYCGRPAMAAPAVGEAKLHQQEVEEIIRKPFLIKTF</sequence>
<feature type="coiled-coil region" evidence="12">
    <location>
        <begin position="745"/>
        <end position="801"/>
    </location>
</feature>
<dbReference type="Pfam" id="PF16870">
    <property type="entry name" value="OxoGdeHyase_C"/>
    <property type="match status" value="1"/>
</dbReference>
<evidence type="ECO:0000313" key="15">
    <source>
        <dbReference type="EMBL" id="KAL2743779.1"/>
    </source>
</evidence>
<keyword evidence="7" id="KW-0786">Thiamine pyrophosphate</keyword>
<dbReference type="Pfam" id="PF02779">
    <property type="entry name" value="Transket_pyr"/>
    <property type="match status" value="1"/>
</dbReference>
<dbReference type="Gene3D" id="3.40.50.970">
    <property type="match status" value="1"/>
</dbReference>
<dbReference type="FunFam" id="2.40.290.30:FF:000002">
    <property type="entry name" value="Mediator of RNA polymerase II transcription subunit"/>
    <property type="match status" value="1"/>
</dbReference>
<dbReference type="SUPFAM" id="SSF52518">
    <property type="entry name" value="Thiamin diphosphate-binding fold (THDP-binding)"/>
    <property type="match status" value="2"/>
</dbReference>
<accession>A0ABD2CFT8</accession>
<dbReference type="Gene3D" id="3.40.50.11610">
    <property type="entry name" value="Multifunctional 2-oxoglutarate metabolism enzyme, C-terminal domain"/>
    <property type="match status" value="1"/>
</dbReference>
<feature type="coiled-coil region" evidence="12">
    <location>
        <begin position="376"/>
        <end position="410"/>
    </location>
</feature>
<evidence type="ECO:0000256" key="13">
    <source>
        <dbReference type="SAM" id="MobiDB-lite"/>
    </source>
</evidence>
<dbReference type="InterPro" id="IPR021394">
    <property type="entry name" value="Med25_PTOV"/>
</dbReference>
<protein>
    <recommendedName>
        <fullName evidence="11">Mediator complex subunit 25</fullName>
    </recommendedName>
</protein>
<feature type="region of interest" description="Disordered" evidence="13">
    <location>
        <begin position="639"/>
        <end position="661"/>
    </location>
</feature>
<feature type="domain" description="Transketolase-like pyrimidine-binding" evidence="14">
    <location>
        <begin position="1493"/>
        <end position="1696"/>
    </location>
</feature>
<dbReference type="InterPro" id="IPR005475">
    <property type="entry name" value="Transketolase-like_Pyr-bd"/>
</dbReference>
<comment type="cofactor">
    <cofactor evidence="1">
        <name>thiamine diphosphate</name>
        <dbReference type="ChEBI" id="CHEBI:58937"/>
    </cofactor>
</comment>
<dbReference type="EMBL" id="JAYRBN010000054">
    <property type="protein sequence ID" value="KAL2743779.1"/>
    <property type="molecule type" value="Genomic_DNA"/>
</dbReference>
<dbReference type="Pfam" id="PF11232">
    <property type="entry name" value="Med25"/>
    <property type="match status" value="1"/>
</dbReference>
<dbReference type="PANTHER" id="PTHR23152">
    <property type="entry name" value="2-OXOGLUTARATE DEHYDROGENASE"/>
    <property type="match status" value="1"/>
</dbReference>
<dbReference type="InterPro" id="IPR042179">
    <property type="entry name" value="KGD_C_sf"/>
</dbReference>
<dbReference type="PANTHER" id="PTHR23152:SF4">
    <property type="entry name" value="2-OXOADIPATE DEHYDROGENASE COMPLEX COMPONENT E1"/>
    <property type="match status" value="1"/>
</dbReference>
<evidence type="ECO:0000256" key="11">
    <source>
        <dbReference type="ARBA" id="ARBA00031958"/>
    </source>
</evidence>
<evidence type="ECO:0000256" key="5">
    <source>
        <dbReference type="ARBA" id="ARBA00023002"/>
    </source>
</evidence>
<evidence type="ECO:0000256" key="9">
    <source>
        <dbReference type="ARBA" id="ARBA00023163"/>
    </source>
</evidence>
<dbReference type="Proteomes" id="UP001607303">
    <property type="component" value="Unassembled WGS sequence"/>
</dbReference>
<dbReference type="InterPro" id="IPR029061">
    <property type="entry name" value="THDP-binding"/>
</dbReference>
<comment type="similarity">
    <text evidence="3">Belongs to the alpha-ketoglutarate dehydrogenase family.</text>
</comment>
<dbReference type="InterPro" id="IPR038196">
    <property type="entry name" value="Med25_PTOV_sf"/>
</dbReference>
<dbReference type="SMART" id="SM00861">
    <property type="entry name" value="Transket_pyr"/>
    <property type="match status" value="1"/>
</dbReference>
<dbReference type="GO" id="GO:0016491">
    <property type="term" value="F:oxidoreductase activity"/>
    <property type="evidence" value="ECO:0007669"/>
    <property type="project" value="UniProtKB-KW"/>
</dbReference>
<evidence type="ECO:0000256" key="1">
    <source>
        <dbReference type="ARBA" id="ARBA00001964"/>
    </source>
</evidence>
<dbReference type="GO" id="GO:0005634">
    <property type="term" value="C:nucleus"/>
    <property type="evidence" value="ECO:0007669"/>
    <property type="project" value="UniProtKB-SubCell"/>
</dbReference>
<dbReference type="InterPro" id="IPR021419">
    <property type="entry name" value="Mediator_Med25_VWA"/>
</dbReference>
<dbReference type="Gene3D" id="3.40.50.12470">
    <property type="match status" value="1"/>
</dbReference>
<reference evidence="15 16" key="1">
    <citation type="journal article" date="2024" name="Ann. Entomol. Soc. Am.">
        <title>Genomic analyses of the southern and eastern yellowjacket wasps (Hymenoptera: Vespidae) reveal evolutionary signatures of social life.</title>
        <authorList>
            <person name="Catto M.A."/>
            <person name="Caine P.B."/>
            <person name="Orr S.E."/>
            <person name="Hunt B.G."/>
            <person name="Goodisman M.A.D."/>
        </authorList>
    </citation>
    <scope>NUCLEOTIDE SEQUENCE [LARGE SCALE GENOMIC DNA]</scope>
    <source>
        <strain evidence="15">232</strain>
        <tissue evidence="15">Head and thorax</tissue>
    </source>
</reference>
<dbReference type="InterPro" id="IPR011603">
    <property type="entry name" value="2oxoglutarate_DH_E1"/>
</dbReference>
<proteinExistence type="inferred from homology"/>
<dbReference type="Pfam" id="PF00676">
    <property type="entry name" value="E1_dh"/>
    <property type="match status" value="2"/>
</dbReference>
<evidence type="ECO:0000256" key="3">
    <source>
        <dbReference type="ARBA" id="ARBA00006936"/>
    </source>
</evidence>
<keyword evidence="6" id="KW-0805">Transcription regulation</keyword>
<keyword evidence="4" id="KW-0809">Transit peptide</keyword>
<comment type="subcellular location">
    <subcellularLocation>
        <location evidence="2">Nucleus</location>
    </subcellularLocation>
</comment>
<evidence type="ECO:0000256" key="7">
    <source>
        <dbReference type="ARBA" id="ARBA00023052"/>
    </source>
</evidence>
<keyword evidence="10" id="KW-0539">Nucleus</keyword>
<dbReference type="Pfam" id="PF11265">
    <property type="entry name" value="Med25_VWA"/>
    <property type="match status" value="1"/>
</dbReference>
<evidence type="ECO:0000256" key="8">
    <source>
        <dbReference type="ARBA" id="ARBA00023159"/>
    </source>
</evidence>
<dbReference type="InterPro" id="IPR001017">
    <property type="entry name" value="DH_E1"/>
</dbReference>
<dbReference type="NCBIfam" id="NF006914">
    <property type="entry name" value="PRK09404.1"/>
    <property type="match status" value="1"/>
</dbReference>
<comment type="caution">
    <text evidence="15">The sequence shown here is derived from an EMBL/GenBank/DDBJ whole genome shotgun (WGS) entry which is preliminary data.</text>
</comment>
<keyword evidence="9" id="KW-0804">Transcription</keyword>
<name>A0ABD2CFT8_VESMC</name>
<feature type="region of interest" description="Disordered" evidence="13">
    <location>
        <begin position="506"/>
        <end position="531"/>
    </location>
</feature>
<keyword evidence="12" id="KW-0175">Coiled coil</keyword>
<organism evidence="15 16">
    <name type="scientific">Vespula maculifrons</name>
    <name type="common">Eastern yellow jacket</name>
    <name type="synonym">Wasp</name>
    <dbReference type="NCBI Taxonomy" id="7453"/>
    <lineage>
        <taxon>Eukaryota</taxon>
        <taxon>Metazoa</taxon>
        <taxon>Ecdysozoa</taxon>
        <taxon>Arthropoda</taxon>
        <taxon>Hexapoda</taxon>
        <taxon>Insecta</taxon>
        <taxon>Pterygota</taxon>
        <taxon>Neoptera</taxon>
        <taxon>Endopterygota</taxon>
        <taxon>Hymenoptera</taxon>
        <taxon>Apocrita</taxon>
        <taxon>Aculeata</taxon>
        <taxon>Vespoidea</taxon>
        <taxon>Vespidae</taxon>
        <taxon>Vespinae</taxon>
        <taxon>Vespula</taxon>
    </lineage>
</organism>
<dbReference type="InterPro" id="IPR031717">
    <property type="entry name" value="ODO-1/KGD_C"/>
</dbReference>
<gene>
    <name evidence="15" type="ORF">V1477_008037</name>
</gene>
<dbReference type="CDD" id="cd02016">
    <property type="entry name" value="TPP_E1_OGDC_like"/>
    <property type="match status" value="1"/>
</dbReference>
<evidence type="ECO:0000256" key="6">
    <source>
        <dbReference type="ARBA" id="ARBA00023015"/>
    </source>
</evidence>
<evidence type="ECO:0000313" key="16">
    <source>
        <dbReference type="Proteomes" id="UP001607303"/>
    </source>
</evidence>
<keyword evidence="16" id="KW-1185">Reference proteome</keyword>
<dbReference type="Gene3D" id="1.10.287.1150">
    <property type="entry name" value="TPP helical domain"/>
    <property type="match status" value="1"/>
</dbReference>